<sequence length="60" mass="6616">MGAESRQVDPVPRVESEIVSTNEKADAQEPSMPICVSGHHQIIQRDLTVPVDPQVNEDVH</sequence>
<dbReference type="EMBL" id="JPGN01000021">
    <property type="protein sequence ID" value="KFI20413.1"/>
    <property type="molecule type" value="Genomic_DNA"/>
</dbReference>
<name>A0A0E2Z3Z0_9GAMM</name>
<evidence type="ECO:0000256" key="1">
    <source>
        <dbReference type="SAM" id="MobiDB-lite"/>
    </source>
</evidence>
<evidence type="ECO:0000313" key="2">
    <source>
        <dbReference type="EMBL" id="KFI20413.1"/>
    </source>
</evidence>
<evidence type="ECO:0000313" key="3">
    <source>
        <dbReference type="Proteomes" id="UP000028839"/>
    </source>
</evidence>
<comment type="caution">
    <text evidence="2">The sequence shown here is derived from an EMBL/GenBank/DDBJ whole genome shotgun (WGS) entry which is preliminary data.</text>
</comment>
<gene>
    <name evidence="2" type="ORF">IB75_03360</name>
</gene>
<dbReference type="HOGENOM" id="CLU_2936930_0_0_6"/>
<dbReference type="OrthoDB" id="5739979at2"/>
<dbReference type="AlphaFoldDB" id="A0A0E2Z3Z0"/>
<reference evidence="2 3" key="1">
    <citation type="submission" date="2014-07" db="EMBL/GenBank/DDBJ databases">
        <title>Comparative analysis of Nitrosococcus oceani genome inventories of strains from Pacific and Atlantic gyres.</title>
        <authorList>
            <person name="Lim C.K."/>
            <person name="Wang L."/>
            <person name="Sayavedra-Soto L.A."/>
            <person name="Klotz M.G."/>
        </authorList>
    </citation>
    <scope>NUCLEOTIDE SEQUENCE [LARGE SCALE GENOMIC DNA]</scope>
    <source>
        <strain evidence="2 3">C-27</strain>
    </source>
</reference>
<protein>
    <submittedName>
        <fullName evidence="2">Uncharacterized protein</fullName>
    </submittedName>
</protein>
<proteinExistence type="predicted"/>
<dbReference type="Proteomes" id="UP000028839">
    <property type="component" value="Unassembled WGS sequence"/>
</dbReference>
<feature type="region of interest" description="Disordered" evidence="1">
    <location>
        <begin position="1"/>
        <end position="29"/>
    </location>
</feature>
<accession>A0A0E2Z3Z0</accession>
<organism evidence="2 3">
    <name type="scientific">Nitrosococcus oceani C-27</name>
    <dbReference type="NCBI Taxonomy" id="314279"/>
    <lineage>
        <taxon>Bacteria</taxon>
        <taxon>Pseudomonadati</taxon>
        <taxon>Pseudomonadota</taxon>
        <taxon>Gammaproteobacteria</taxon>
        <taxon>Chromatiales</taxon>
        <taxon>Chromatiaceae</taxon>
        <taxon>Nitrosococcus</taxon>
    </lineage>
</organism>